<dbReference type="InterPro" id="IPR025680">
    <property type="entry name" value="DddI"/>
</dbReference>
<reference evidence="2" key="1">
    <citation type="journal article" date="2019" name="Int. J. Syst. Evol. Microbiol.">
        <title>The Global Catalogue of Microorganisms (GCM) 10K type strain sequencing project: providing services to taxonomists for standard genome sequencing and annotation.</title>
        <authorList>
            <consortium name="The Broad Institute Genomics Platform"/>
            <consortium name="The Broad Institute Genome Sequencing Center for Infectious Disease"/>
            <person name="Wu L."/>
            <person name="Ma J."/>
        </authorList>
    </citation>
    <scope>NUCLEOTIDE SEQUENCE [LARGE SCALE GENOMIC DNA]</scope>
    <source>
        <strain evidence="2">ZS-35-S2</strain>
    </source>
</reference>
<organism evidence="1 2">
    <name type="scientific">Plantactinospora solaniradicis</name>
    <dbReference type="NCBI Taxonomy" id="1723736"/>
    <lineage>
        <taxon>Bacteria</taxon>
        <taxon>Bacillati</taxon>
        <taxon>Actinomycetota</taxon>
        <taxon>Actinomycetes</taxon>
        <taxon>Micromonosporales</taxon>
        <taxon>Micromonosporaceae</taxon>
        <taxon>Plantactinospora</taxon>
    </lineage>
</organism>
<sequence>MVAMVWGRGSWRTVDGIAELDAVLADLAAISARPQVVGLYPPRFLEPDFSLDELLGLPSLQLGIGHPARGFLLWLGPGHGLGYEVELPPWPSGVREIEFDHGGEPVYCGPYRAAVTPAAVRDAALEYAATGARPGRVLWRDDSAAEQHSVD</sequence>
<comment type="caution">
    <text evidence="1">The sequence shown here is derived from an EMBL/GenBank/DDBJ whole genome shotgun (WGS) entry which is preliminary data.</text>
</comment>
<evidence type="ECO:0000313" key="2">
    <source>
        <dbReference type="Proteomes" id="UP001596203"/>
    </source>
</evidence>
<proteinExistence type="predicted"/>
<evidence type="ECO:0000313" key="1">
    <source>
        <dbReference type="EMBL" id="MFC6016105.1"/>
    </source>
</evidence>
<accession>A0ABW1K3L5</accession>
<dbReference type="Proteomes" id="UP001596203">
    <property type="component" value="Unassembled WGS sequence"/>
</dbReference>
<keyword evidence="2" id="KW-1185">Reference proteome</keyword>
<protein>
    <submittedName>
        <fullName evidence="1">Imm1 family immunity protein</fullName>
    </submittedName>
</protein>
<dbReference type="Pfam" id="PF14430">
    <property type="entry name" value="Imm1"/>
    <property type="match status" value="1"/>
</dbReference>
<gene>
    <name evidence="1" type="ORF">ACFP2T_07850</name>
</gene>
<dbReference type="RefSeq" id="WP_377419184.1">
    <property type="nucleotide sequence ID" value="NZ_JBHSPR010000007.1"/>
</dbReference>
<name>A0ABW1K3L5_9ACTN</name>
<dbReference type="EMBL" id="JBHSPR010000007">
    <property type="protein sequence ID" value="MFC6016105.1"/>
    <property type="molecule type" value="Genomic_DNA"/>
</dbReference>